<evidence type="ECO:0000256" key="6">
    <source>
        <dbReference type="ARBA" id="ARBA00023295"/>
    </source>
</evidence>
<dbReference type="EMBL" id="BMDG01000001">
    <property type="protein sequence ID" value="GGI04504.1"/>
    <property type="molecule type" value="Genomic_DNA"/>
</dbReference>
<dbReference type="PRINTS" id="PR00741">
    <property type="entry name" value="GLHYDRLASE29"/>
</dbReference>
<evidence type="ECO:0000256" key="1">
    <source>
        <dbReference type="ARBA" id="ARBA00004071"/>
    </source>
</evidence>
<organism evidence="8 9">
    <name type="scientific">Isoptericola cucumis</name>
    <dbReference type="NCBI Taxonomy" id="1776856"/>
    <lineage>
        <taxon>Bacteria</taxon>
        <taxon>Bacillati</taxon>
        <taxon>Actinomycetota</taxon>
        <taxon>Actinomycetes</taxon>
        <taxon>Micrococcales</taxon>
        <taxon>Promicromonosporaceae</taxon>
        <taxon>Isoptericola</taxon>
    </lineage>
</organism>
<keyword evidence="9" id="KW-1185">Reference proteome</keyword>
<evidence type="ECO:0000313" key="8">
    <source>
        <dbReference type="EMBL" id="GGI04504.1"/>
    </source>
</evidence>
<dbReference type="Gene3D" id="3.20.20.80">
    <property type="entry name" value="Glycosidases"/>
    <property type="match status" value="1"/>
</dbReference>
<evidence type="ECO:0000256" key="2">
    <source>
        <dbReference type="ARBA" id="ARBA00007951"/>
    </source>
</evidence>
<keyword evidence="5" id="KW-0378">Hydrolase</keyword>
<comment type="similarity">
    <text evidence="2">Belongs to the glycosyl hydrolase 29 family.</text>
</comment>
<dbReference type="InterPro" id="IPR000933">
    <property type="entry name" value="Glyco_hydro_29"/>
</dbReference>
<evidence type="ECO:0000313" key="9">
    <source>
        <dbReference type="Proteomes" id="UP000632535"/>
    </source>
</evidence>
<proteinExistence type="inferred from homology"/>
<dbReference type="Proteomes" id="UP000632535">
    <property type="component" value="Unassembled WGS sequence"/>
</dbReference>
<name>A0ABQ2B2Q8_9MICO</name>
<evidence type="ECO:0000256" key="3">
    <source>
        <dbReference type="ARBA" id="ARBA00012662"/>
    </source>
</evidence>
<evidence type="ECO:0000259" key="7">
    <source>
        <dbReference type="Pfam" id="PF01120"/>
    </source>
</evidence>
<dbReference type="SUPFAM" id="SSF51445">
    <property type="entry name" value="(Trans)glycosidases"/>
    <property type="match status" value="1"/>
</dbReference>
<keyword evidence="4" id="KW-0732">Signal</keyword>
<keyword evidence="6" id="KW-0326">Glycosidase</keyword>
<reference evidence="9" key="1">
    <citation type="journal article" date="2019" name="Int. J. Syst. Evol. Microbiol.">
        <title>The Global Catalogue of Microorganisms (GCM) 10K type strain sequencing project: providing services to taxonomists for standard genome sequencing and annotation.</title>
        <authorList>
            <consortium name="The Broad Institute Genomics Platform"/>
            <consortium name="The Broad Institute Genome Sequencing Center for Infectious Disease"/>
            <person name="Wu L."/>
            <person name="Ma J."/>
        </authorList>
    </citation>
    <scope>NUCLEOTIDE SEQUENCE [LARGE SCALE GENOMIC DNA]</scope>
    <source>
        <strain evidence="9">CCM 8653</strain>
    </source>
</reference>
<dbReference type="PANTHER" id="PTHR10030:SF37">
    <property type="entry name" value="ALPHA-L-FUCOSIDASE-RELATED"/>
    <property type="match status" value="1"/>
</dbReference>
<feature type="domain" description="Glycoside hydrolase family 29 N-terminal" evidence="7">
    <location>
        <begin position="24"/>
        <end position="358"/>
    </location>
</feature>
<dbReference type="InterPro" id="IPR017853">
    <property type="entry name" value="GH"/>
</dbReference>
<dbReference type="RefSeq" id="WP_188521736.1">
    <property type="nucleotide sequence ID" value="NZ_BMDG01000001.1"/>
</dbReference>
<protein>
    <recommendedName>
        <fullName evidence="3">alpha-L-fucosidase</fullName>
        <ecNumber evidence="3">3.2.1.51</ecNumber>
    </recommendedName>
</protein>
<sequence length="462" mass="51055">MLNFEERTGPDLGADAPAYPDAVVPDWYRDAKLGFFVHWGLYSVPAWGTPHAEGSVPDEDAYARHQYAEWYANTVRIEGSPTRRRHEERYGVGTSYEDLADLWDVSGFDADALVGELVAAGGRYVVPTTKHHDGFCLWGTETTPFNAVGRGPGRDLIAEIARATRDAGARLGLYYSGALDWHVSEYPPIESSTDLFRLRRNDDVFARYAAAQLRELVERFSPDVLWNDIEWPDAGKTGAPHGLAALLREYLEAVPDGVVNDRWGVPFHGFWTREYSHVPETLEHPWEATRGLGWSFGYNAAEGPEHTIGERELIHLLVDVVSKNGNLLLNVGPRADGSIPELQRERLAALGRWLGAHGDAIYGTRPWLRSGDVPCDPVTGRPDPGRSPVAYTSRGDEVFVHVLEPGRGLVALAPELADAADVAWLDDGAPAELARDDRRPAPDVVVPGRLRDQHVAVLRVRA</sequence>
<accession>A0ABQ2B2Q8</accession>
<comment type="function">
    <text evidence="1">Alpha-L-fucosidase is responsible for hydrolyzing the alpha-1,6-linked fucose joined to the reducing-end N-acetylglucosamine of the carbohydrate moieties of glycoproteins.</text>
</comment>
<dbReference type="PANTHER" id="PTHR10030">
    <property type="entry name" value="ALPHA-L-FUCOSIDASE"/>
    <property type="match status" value="1"/>
</dbReference>
<evidence type="ECO:0000256" key="5">
    <source>
        <dbReference type="ARBA" id="ARBA00022801"/>
    </source>
</evidence>
<evidence type="ECO:0000256" key="4">
    <source>
        <dbReference type="ARBA" id="ARBA00022729"/>
    </source>
</evidence>
<comment type="caution">
    <text evidence="8">The sequence shown here is derived from an EMBL/GenBank/DDBJ whole genome shotgun (WGS) entry which is preliminary data.</text>
</comment>
<dbReference type="InterPro" id="IPR057739">
    <property type="entry name" value="Glyco_hydro_29_N"/>
</dbReference>
<dbReference type="SMART" id="SM00812">
    <property type="entry name" value="Alpha_L_fucos"/>
    <property type="match status" value="1"/>
</dbReference>
<dbReference type="InterPro" id="IPR016286">
    <property type="entry name" value="FUC_metazoa-typ"/>
</dbReference>
<dbReference type="EC" id="3.2.1.51" evidence="3"/>
<dbReference type="Pfam" id="PF01120">
    <property type="entry name" value="Alpha_L_fucos"/>
    <property type="match status" value="1"/>
</dbReference>
<gene>
    <name evidence="8" type="ORF">GCM10007368_01490</name>
</gene>